<name>A0ABY4QWA3_9ACTN</name>
<reference evidence="2" key="2">
    <citation type="submission" date="2022-05" db="EMBL/GenBank/DDBJ databases">
        <authorList>
            <person name="Kim J.-S."/>
            <person name="Lee K."/>
            <person name="Suh M."/>
            <person name="Eom M."/>
            <person name="Kim J.-S."/>
            <person name="Kim D.-S."/>
            <person name="Ko S.-H."/>
            <person name="Shin Y."/>
            <person name="Lee J.-S."/>
        </authorList>
    </citation>
    <scope>NUCLEOTIDE SEQUENCE</scope>
    <source>
        <strain evidence="2">N237</strain>
    </source>
</reference>
<feature type="transmembrane region" description="Helical" evidence="1">
    <location>
        <begin position="112"/>
        <end position="132"/>
    </location>
</feature>
<dbReference type="RefSeq" id="WP_249769760.1">
    <property type="nucleotide sequence ID" value="NZ_CP097332.1"/>
</dbReference>
<dbReference type="InterPro" id="IPR024529">
    <property type="entry name" value="ECF_trnsprt_substrate-spec"/>
</dbReference>
<dbReference type="Gene3D" id="1.10.1760.20">
    <property type="match status" value="1"/>
</dbReference>
<reference evidence="2" key="1">
    <citation type="journal article" date="2018" name="Int. J. Syst. Evol. Microbiol.">
        <title>Jatrophihabitans telluris sp. nov., isolated from sediment soil of lava forest wetlands and the emended description of the genus Jatrophihabitans.</title>
        <authorList>
            <person name="Lee K.C."/>
            <person name="Suh M.K."/>
            <person name="Eom M.K."/>
            <person name="Kim K.K."/>
            <person name="Kim J.S."/>
            <person name="Kim D.S."/>
            <person name="Ko S.H."/>
            <person name="Shin Y.K."/>
            <person name="Lee J.S."/>
        </authorList>
    </citation>
    <scope>NUCLEOTIDE SEQUENCE</scope>
    <source>
        <strain evidence="2">N237</strain>
    </source>
</reference>
<feature type="transmembrane region" description="Helical" evidence="1">
    <location>
        <begin position="230"/>
        <end position="248"/>
    </location>
</feature>
<feature type="transmembrane region" description="Helical" evidence="1">
    <location>
        <begin position="139"/>
        <end position="160"/>
    </location>
</feature>
<organism evidence="2 3">
    <name type="scientific">Jatrophihabitans telluris</name>
    <dbReference type="NCBI Taxonomy" id="2038343"/>
    <lineage>
        <taxon>Bacteria</taxon>
        <taxon>Bacillati</taxon>
        <taxon>Actinomycetota</taxon>
        <taxon>Actinomycetes</taxon>
        <taxon>Jatrophihabitantales</taxon>
        <taxon>Jatrophihabitantaceae</taxon>
        <taxon>Jatrophihabitans</taxon>
    </lineage>
</organism>
<protein>
    <submittedName>
        <fullName evidence="2">ECF transporter S component</fullName>
    </submittedName>
</protein>
<dbReference type="PIRSF" id="PIRSF037395">
    <property type="entry name" value="UCP037395_ABCper"/>
    <property type="match status" value="1"/>
</dbReference>
<keyword evidence="3" id="KW-1185">Reference proteome</keyword>
<dbReference type="EMBL" id="CP097332">
    <property type="protein sequence ID" value="UQX87270.1"/>
    <property type="molecule type" value="Genomic_DNA"/>
</dbReference>
<feature type="transmembrane region" description="Helical" evidence="1">
    <location>
        <begin position="12"/>
        <end position="35"/>
    </location>
</feature>
<keyword evidence="1" id="KW-1133">Transmembrane helix</keyword>
<feature type="transmembrane region" description="Helical" evidence="1">
    <location>
        <begin position="47"/>
        <end position="63"/>
    </location>
</feature>
<dbReference type="Proteomes" id="UP001056336">
    <property type="component" value="Chromosome"/>
</dbReference>
<accession>A0ABY4QWA3</accession>
<keyword evidence="1" id="KW-0472">Membrane</keyword>
<proteinExistence type="predicted"/>
<sequence>MSTRGAALRISPVSALTLAGVSLVGVAAFLWPLVLTTAGDDGHATDAPWVFVLLLPLLLLIAVTQLSSGGLDAKAVALLGVLSGVSALLRPLSGGVTGIQLMFFLLVPAGRVFGPGFGFLLGNVAMFASAALTGGGGPWLPFQMLAAGWIGLGAGLLPPLRGRLELLLLSGYGFAAGIAYGFVMNLWFWPFAASGTGTASAVTFVAGAPLTDNLHRWLAFSTTTSLSFDLPRGFATAVAVLLVGRPVLSALRRASRRAAFEGPVIFVPAATASGAGPRGEARQDGAS</sequence>
<dbReference type="InterPro" id="IPR017196">
    <property type="entry name" value="ECF_substrate-spec_UCP037395"/>
</dbReference>
<keyword evidence="1" id="KW-0812">Transmembrane</keyword>
<dbReference type="Pfam" id="PF12822">
    <property type="entry name" value="ECF_trnsprt"/>
    <property type="match status" value="1"/>
</dbReference>
<evidence type="ECO:0000256" key="1">
    <source>
        <dbReference type="SAM" id="Phobius"/>
    </source>
</evidence>
<gene>
    <name evidence="2" type="ORF">M6D93_13285</name>
</gene>
<evidence type="ECO:0000313" key="3">
    <source>
        <dbReference type="Proteomes" id="UP001056336"/>
    </source>
</evidence>
<feature type="transmembrane region" description="Helical" evidence="1">
    <location>
        <begin position="166"/>
        <end position="184"/>
    </location>
</feature>
<evidence type="ECO:0000313" key="2">
    <source>
        <dbReference type="EMBL" id="UQX87270.1"/>
    </source>
</evidence>